<evidence type="ECO:0000313" key="1">
    <source>
        <dbReference type="EMBL" id="KAJ7405225.1"/>
    </source>
</evidence>
<comment type="caution">
    <text evidence="1">The sequence shown here is derived from an EMBL/GenBank/DDBJ whole genome shotgun (WGS) entry which is preliminary data.</text>
</comment>
<protein>
    <submittedName>
        <fullName evidence="1">Uncharacterized protein</fullName>
    </submittedName>
</protein>
<evidence type="ECO:0000313" key="2">
    <source>
        <dbReference type="Proteomes" id="UP001145742"/>
    </source>
</evidence>
<reference evidence="1" key="1">
    <citation type="submission" date="2019-10" db="EMBL/GenBank/DDBJ databases">
        <authorList>
            <person name="Soares A.E.R."/>
            <person name="Aleixo A."/>
            <person name="Schneider P."/>
            <person name="Miyaki C.Y."/>
            <person name="Schneider M.P."/>
            <person name="Mello C."/>
            <person name="Vasconcelos A.T.R."/>
        </authorList>
    </citation>
    <scope>NUCLEOTIDE SEQUENCE</scope>
    <source>
        <tissue evidence="1">Muscle</tissue>
    </source>
</reference>
<gene>
    <name evidence="1" type="ORF">WISP_140505</name>
</gene>
<dbReference type="Proteomes" id="UP001145742">
    <property type="component" value="Unassembled WGS sequence"/>
</dbReference>
<keyword evidence="2" id="KW-1185">Reference proteome</keyword>
<sequence>MVSKPCLQALQAMYRLSHFESGFLPSEPVCGHVWIIFVSMATLKTFEPENSVEGLSSKALEFVLKPNQITPALERAEMRKSVLFHLKLSMKEDLVNGEVASDQKVNICNEEMGEDFKTKPLYSAYN</sequence>
<name>A0ABQ9CM02_9PASS</name>
<dbReference type="EMBL" id="WHWB01034717">
    <property type="protein sequence ID" value="KAJ7405225.1"/>
    <property type="molecule type" value="Genomic_DNA"/>
</dbReference>
<organism evidence="1 2">
    <name type="scientific">Willisornis vidua</name>
    <name type="common">Xingu scale-backed antbird</name>
    <dbReference type="NCBI Taxonomy" id="1566151"/>
    <lineage>
        <taxon>Eukaryota</taxon>
        <taxon>Metazoa</taxon>
        <taxon>Chordata</taxon>
        <taxon>Craniata</taxon>
        <taxon>Vertebrata</taxon>
        <taxon>Euteleostomi</taxon>
        <taxon>Archelosauria</taxon>
        <taxon>Archosauria</taxon>
        <taxon>Dinosauria</taxon>
        <taxon>Saurischia</taxon>
        <taxon>Theropoda</taxon>
        <taxon>Coelurosauria</taxon>
        <taxon>Aves</taxon>
        <taxon>Neognathae</taxon>
        <taxon>Neoaves</taxon>
        <taxon>Telluraves</taxon>
        <taxon>Australaves</taxon>
        <taxon>Passeriformes</taxon>
        <taxon>Thamnophilidae</taxon>
        <taxon>Willisornis</taxon>
    </lineage>
</organism>
<accession>A0ABQ9CM02</accession>
<proteinExistence type="predicted"/>